<evidence type="ECO:0000256" key="1">
    <source>
        <dbReference type="ARBA" id="ARBA00004786"/>
    </source>
</evidence>
<keyword evidence="2 5" id="KW-0560">Oxidoreductase</keyword>
<feature type="active site" evidence="6">
    <location>
        <position position="779"/>
    </location>
</feature>
<keyword evidence="12" id="KW-1185">Reference proteome</keyword>
<dbReference type="Gene3D" id="3.40.605.10">
    <property type="entry name" value="Aldehyde Dehydrogenase, Chain A, domain 1"/>
    <property type="match status" value="1"/>
</dbReference>
<comment type="caution">
    <text evidence="11">The sequence shown here is derived from an EMBL/GenBank/DDBJ whole genome shotgun (WGS) entry which is preliminary data.</text>
</comment>
<comment type="similarity">
    <text evidence="5">In the C-terminal section; belongs to the aldehyde dehydrogenase family.</text>
</comment>
<dbReference type="EMBL" id="JBHRYN010000003">
    <property type="protein sequence ID" value="MFC3700217.1"/>
    <property type="molecule type" value="Genomic_DNA"/>
</dbReference>
<dbReference type="InterPro" id="IPR029041">
    <property type="entry name" value="FAD-linked_oxidoreductase-like"/>
</dbReference>
<dbReference type="Proteomes" id="UP001595710">
    <property type="component" value="Unassembled WGS sequence"/>
</dbReference>
<comment type="catalytic activity">
    <reaction evidence="5">
        <text>L-proline + a quinone = (S)-1-pyrroline-5-carboxylate + a quinol + H(+)</text>
        <dbReference type="Rhea" id="RHEA:23784"/>
        <dbReference type="ChEBI" id="CHEBI:15378"/>
        <dbReference type="ChEBI" id="CHEBI:17388"/>
        <dbReference type="ChEBI" id="CHEBI:24646"/>
        <dbReference type="ChEBI" id="CHEBI:60039"/>
        <dbReference type="ChEBI" id="CHEBI:132124"/>
        <dbReference type="EC" id="1.5.5.2"/>
    </reaction>
</comment>
<dbReference type="Gene3D" id="3.40.309.10">
    <property type="entry name" value="Aldehyde Dehydrogenase, Chain A, domain 2"/>
    <property type="match status" value="1"/>
</dbReference>
<evidence type="ECO:0000313" key="11">
    <source>
        <dbReference type="EMBL" id="MFC3700217.1"/>
    </source>
</evidence>
<dbReference type="InterPro" id="IPR016162">
    <property type="entry name" value="Ald_DH_N"/>
</dbReference>
<dbReference type="InterPro" id="IPR016160">
    <property type="entry name" value="Ald_DH_CS_CYS"/>
</dbReference>
<dbReference type="InterPro" id="IPR002872">
    <property type="entry name" value="Proline_DH_dom"/>
</dbReference>
<dbReference type="InterPro" id="IPR016161">
    <property type="entry name" value="Ald_DH/histidinol_DH"/>
</dbReference>
<comment type="cofactor">
    <cofactor evidence="5">
        <name>FAD</name>
        <dbReference type="ChEBI" id="CHEBI:57692"/>
    </cofactor>
</comment>
<dbReference type="PANTHER" id="PTHR42862">
    <property type="entry name" value="DELTA-1-PYRROLINE-5-CARBOXYLATE DEHYDROGENASE 1, ISOFORM A-RELATED"/>
    <property type="match status" value="1"/>
</dbReference>
<comment type="similarity">
    <text evidence="5">In the N-terminal section; belongs to the proline dehydrogenase family.</text>
</comment>
<dbReference type="GO" id="GO:0003842">
    <property type="term" value="F:L-glutamate gamma-semialdehyde dehydrogenase activity"/>
    <property type="evidence" value="ECO:0007669"/>
    <property type="project" value="UniProtKB-EC"/>
</dbReference>
<keyword evidence="5" id="KW-0274">FAD</keyword>
<dbReference type="InterPro" id="IPR029510">
    <property type="entry name" value="Ald_DH_CS_GLU"/>
</dbReference>
<dbReference type="SUPFAM" id="SSF81935">
    <property type="entry name" value="N-terminal domain of bifunctional PutA protein"/>
    <property type="match status" value="1"/>
</dbReference>
<sequence>MNLNELKQQLSQQRFVSESNAISQLLETNTFKREQREKAITRASGYVDDIRADAKPGLMELFLAEYGLSTNEGVALMCLAEAYLRTPDTLSLDALIRDKIGTGNWSGHRGTSNSMLVNASTWALMLTGRVFKEKKTDERVLSDIMLDTISRLGESVTQKAIKEAMKILGKQFVLGRDINEAITQSKKGEQTKYRYSFDMLGEAARTSHDAEKYFDAYENAIIEIANQVSSNSVHDNSGISVKLSALHPRYEYVQRHQVMTSLVDSVKKLAKRACEANIGFTIDAEEADRLELSLEVIEAVLSDAQFEGWDGFGVVVQAYSKQAPLMIQCLRTLATTLGRRITIRLVKGAYWDYEIKQAQLLGLENYPVYTRKVSTDVSYLCCAQLLLNSTDVIYPQFATHNAHTTAAILEMAKPGQLFEFQRLHGMGEALHRILLKDSGVPCRIYAPVGVHKDLLAYLVRRLLENGANSSFVNKLLDENTPVNELITDPIDTLNKLEKVENGLIPLPPKMFGKERLNSAGINLNLPLHACHVDEQMTRFKNHQWKGASTVGGVEIQGVTVPVLSPTNRNVHVGEFIEADQQIIDKAFENALASMPAWVEIGVEKRAAVLERIADLYEEHQHELMALATLEAGKSRLDGLLEIREAVDFCRFYAVEARRQLAAEGTQAIGPVVCISPWNFPLAIFTGQVVAALVCGNPVLAKPAEQTTLMATRAVELMYEAGIPKGVLQLIVGKGKTVGSALTSHESIKGVCFTGSTATAQLIDKTVAKHADPDCRIIAETGGLNTMIVDSTALLEQAVRDIVASAFQSAGQRCSALRILCVQEDIEESLLEMLEGAANELVIGDPWHEATDVGPVIDETAKKTIDDHCNAMTENGRLLFKVKVPDELSDGCFVSPAAYKLESLDELKQEVFGPVLHVYSFKAKDLDQLVQDINASGYGLTMGVYSRVNSRVSRVCNAAHVGNMYVNRNQIGAVVGVQPFGGEGLSGTGPKAGGPHYLRRFYKQESQGVVNQKGPVVEWTETAALKRLRKASNPKETMKKWQDASLRKMVLAELVKRLPGSISHVAKSALAKDETVSFVPKMLTGPTGETNELRIFGRGTVLCLGSESDELALIIQVIRSLHLGNLVQVVSEIHRPILNEIMATLKALALDHLITISSASSAQAVAESEITLVLFDGSQETKTEFRRLLAARDGARVALESSMAGDEMLTIERVISTDTTAAGGNASLLALGEG</sequence>
<dbReference type="InterPro" id="IPR050485">
    <property type="entry name" value="Proline_metab_enzyme"/>
</dbReference>
<dbReference type="RefSeq" id="WP_290280943.1">
    <property type="nucleotide sequence ID" value="NZ_JAUFQI010000001.1"/>
</dbReference>
<dbReference type="PROSITE" id="PS00070">
    <property type="entry name" value="ALDEHYDE_DEHYDR_CYS"/>
    <property type="match status" value="1"/>
</dbReference>
<organism evidence="11 12">
    <name type="scientific">Reinekea marina</name>
    <dbReference type="NCBI Taxonomy" id="1310421"/>
    <lineage>
        <taxon>Bacteria</taxon>
        <taxon>Pseudomonadati</taxon>
        <taxon>Pseudomonadota</taxon>
        <taxon>Gammaproteobacteria</taxon>
        <taxon>Oceanospirillales</taxon>
        <taxon>Saccharospirillaceae</taxon>
        <taxon>Reinekea</taxon>
    </lineage>
</organism>
<gene>
    <name evidence="11" type="primary">putA</name>
    <name evidence="11" type="ORF">ACFOND_01090</name>
</gene>
<evidence type="ECO:0000256" key="3">
    <source>
        <dbReference type="ARBA" id="ARBA00023027"/>
    </source>
</evidence>
<feature type="domain" description="Proline dehydrogenase" evidence="9">
    <location>
        <begin position="183"/>
        <end position="474"/>
    </location>
</feature>
<evidence type="ECO:0000256" key="5">
    <source>
        <dbReference type="PIRNR" id="PIRNR000197"/>
    </source>
</evidence>
<dbReference type="SUPFAM" id="SSF51730">
    <property type="entry name" value="FAD-linked oxidoreductase"/>
    <property type="match status" value="1"/>
</dbReference>
<dbReference type="Pfam" id="PF00171">
    <property type="entry name" value="Aldedh"/>
    <property type="match status" value="1"/>
</dbReference>
<reference evidence="12" key="1">
    <citation type="journal article" date="2019" name="Int. J. Syst. Evol. Microbiol.">
        <title>The Global Catalogue of Microorganisms (GCM) 10K type strain sequencing project: providing services to taxonomists for standard genome sequencing and annotation.</title>
        <authorList>
            <consortium name="The Broad Institute Genomics Platform"/>
            <consortium name="The Broad Institute Genome Sequencing Center for Infectious Disease"/>
            <person name="Wu L."/>
            <person name="Ma J."/>
        </authorList>
    </citation>
    <scope>NUCLEOTIDE SEQUENCE [LARGE SCALE GENOMIC DNA]</scope>
    <source>
        <strain evidence="12">CECT 8288</strain>
    </source>
</reference>
<keyword evidence="5" id="KW-0678">Repressor</keyword>
<keyword evidence="3 5" id="KW-0520">NAD</keyword>
<comment type="pathway">
    <text evidence="1 5">Amino-acid degradation; L-proline degradation into L-glutamate; L-glutamate from L-proline: step 2/2.</text>
</comment>
<name>A0ABV7WMA2_9GAMM</name>
<dbReference type="EC" id="1.2.1.88" evidence="5"/>
<dbReference type="SUPFAM" id="SSF53720">
    <property type="entry name" value="ALDH-like"/>
    <property type="match status" value="1"/>
</dbReference>
<dbReference type="PIRSF" id="PIRSF000197">
    <property type="entry name" value="Bifunct_PutA"/>
    <property type="match status" value="1"/>
</dbReference>
<keyword evidence="5" id="KW-0642">Proline metabolism</keyword>
<evidence type="ECO:0000256" key="7">
    <source>
        <dbReference type="RuleBase" id="RU003345"/>
    </source>
</evidence>
<dbReference type="PANTHER" id="PTHR42862:SF1">
    <property type="entry name" value="DELTA-1-PYRROLINE-5-CARBOXYLATE DEHYDROGENASE 2, ISOFORM A-RELATED"/>
    <property type="match status" value="1"/>
</dbReference>
<comment type="catalytic activity">
    <reaction evidence="4 5">
        <text>L-glutamate 5-semialdehyde + NAD(+) + H2O = L-glutamate + NADH + 2 H(+)</text>
        <dbReference type="Rhea" id="RHEA:30235"/>
        <dbReference type="ChEBI" id="CHEBI:15377"/>
        <dbReference type="ChEBI" id="CHEBI:15378"/>
        <dbReference type="ChEBI" id="CHEBI:29985"/>
        <dbReference type="ChEBI" id="CHEBI:57540"/>
        <dbReference type="ChEBI" id="CHEBI:57945"/>
        <dbReference type="ChEBI" id="CHEBI:58066"/>
        <dbReference type="EC" id="1.2.1.88"/>
    </reaction>
</comment>
<keyword evidence="5" id="KW-0805">Transcription regulation</keyword>
<dbReference type="NCBIfam" id="TIGR01238">
    <property type="entry name" value="D1pyr5carbox3"/>
    <property type="match status" value="1"/>
</dbReference>
<dbReference type="CDD" id="cd07125">
    <property type="entry name" value="ALDH_PutA-P5CDH"/>
    <property type="match status" value="1"/>
</dbReference>
<accession>A0ABV7WMA2</accession>
<dbReference type="GO" id="GO:0004657">
    <property type="term" value="F:proline dehydrogenase activity"/>
    <property type="evidence" value="ECO:0007669"/>
    <property type="project" value="UniProtKB-EC"/>
</dbReference>
<evidence type="ECO:0000259" key="9">
    <source>
        <dbReference type="Pfam" id="PF01619"/>
    </source>
</evidence>
<evidence type="ECO:0000313" key="12">
    <source>
        <dbReference type="Proteomes" id="UP001595710"/>
    </source>
</evidence>
<evidence type="ECO:0000256" key="6">
    <source>
        <dbReference type="PROSITE-ProRule" id="PRU10007"/>
    </source>
</evidence>
<dbReference type="NCBIfam" id="NF008869">
    <property type="entry name" value="PRK11904.1"/>
    <property type="match status" value="1"/>
</dbReference>
<comment type="pathway">
    <text evidence="5">Amino-acid degradation; L-proline degradation into L-glutamate; L-glutamate from L-proline: step 1/2.</text>
</comment>
<evidence type="ECO:0000256" key="4">
    <source>
        <dbReference type="ARBA" id="ARBA00048142"/>
    </source>
</evidence>
<dbReference type="InterPro" id="IPR024089">
    <property type="entry name" value="PRODH_PutA_dom_I/II"/>
</dbReference>
<dbReference type="Gene3D" id="1.20.5.460">
    <property type="entry name" value="Single helix bin"/>
    <property type="match status" value="1"/>
</dbReference>
<protein>
    <recommendedName>
        <fullName evidence="5">Bifunctional protein PutA</fullName>
    </recommendedName>
    <domain>
        <recommendedName>
            <fullName evidence="5">Proline dehydrogenase</fullName>
            <ecNumber evidence="5">1.5.5.2</ecNumber>
        </recommendedName>
        <alternativeName>
            <fullName evidence="5">Proline oxidase</fullName>
        </alternativeName>
    </domain>
    <domain>
        <recommendedName>
            <fullName evidence="5">Delta-1-pyrroline-5-carboxylate dehydrogenase</fullName>
            <shortName evidence="5">P5C dehydrogenase</shortName>
            <ecNumber evidence="5">1.2.1.88</ecNumber>
        </recommendedName>
        <alternativeName>
            <fullName evidence="5">L-glutamate gamma-semialdehyde dehydrogenase</fullName>
        </alternativeName>
    </domain>
</protein>
<feature type="domain" description="Proline dehydrogenase PutA" evidence="10">
    <location>
        <begin position="59"/>
        <end position="172"/>
    </location>
</feature>
<keyword evidence="5" id="KW-0285">Flavoprotein</keyword>
<dbReference type="InterPro" id="IPR015590">
    <property type="entry name" value="Aldehyde_DH_dom"/>
</dbReference>
<dbReference type="InterPro" id="IPR024082">
    <property type="entry name" value="PRODH_PutA_dom_II"/>
</dbReference>
<dbReference type="InterPro" id="IPR025703">
    <property type="entry name" value="Bifunct_PutA"/>
</dbReference>
<dbReference type="Gene3D" id="3.20.20.220">
    <property type="match status" value="1"/>
</dbReference>
<dbReference type="EC" id="1.5.5.2" evidence="5"/>
<proteinExistence type="inferred from homology"/>
<evidence type="ECO:0000256" key="2">
    <source>
        <dbReference type="ARBA" id="ARBA00023002"/>
    </source>
</evidence>
<dbReference type="Pfam" id="PF14850">
    <property type="entry name" value="Pro_dh-DNA_bdg"/>
    <property type="match status" value="1"/>
</dbReference>
<evidence type="ECO:0000259" key="8">
    <source>
        <dbReference type="Pfam" id="PF00171"/>
    </source>
</evidence>
<dbReference type="InterPro" id="IPR016163">
    <property type="entry name" value="Ald_DH_C"/>
</dbReference>
<comment type="function">
    <text evidence="5">Oxidizes proline to glutamate for use as a carbon and nitrogen source.</text>
</comment>
<feature type="domain" description="Aldehyde dehydrogenase" evidence="8">
    <location>
        <begin position="559"/>
        <end position="1002"/>
    </location>
</feature>
<dbReference type="InterPro" id="IPR005933">
    <property type="entry name" value="PutA_C"/>
</dbReference>
<keyword evidence="5" id="KW-0804">Transcription</keyword>
<dbReference type="Pfam" id="PF01619">
    <property type="entry name" value="Pro_dh"/>
    <property type="match status" value="1"/>
</dbReference>
<keyword evidence="5" id="KW-0238">DNA-binding</keyword>
<evidence type="ECO:0000259" key="10">
    <source>
        <dbReference type="Pfam" id="PF14850"/>
    </source>
</evidence>
<dbReference type="PROSITE" id="PS00687">
    <property type="entry name" value="ALDEHYDE_DEHYDR_GLU"/>
    <property type="match status" value="1"/>
</dbReference>
<comment type="similarity">
    <text evidence="7">Belongs to the aldehyde dehydrogenase family.</text>
</comment>